<dbReference type="CDD" id="cd05471">
    <property type="entry name" value="pepsin_like"/>
    <property type="match status" value="1"/>
</dbReference>
<evidence type="ECO:0000256" key="1">
    <source>
        <dbReference type="ARBA" id="ARBA00007447"/>
    </source>
</evidence>
<protein>
    <submittedName>
        <fullName evidence="3">Cathepsin D</fullName>
        <ecNumber evidence="3">3.4.23.5</ecNumber>
    </submittedName>
</protein>
<evidence type="ECO:0000313" key="3">
    <source>
        <dbReference type="EMBL" id="WFD18540.1"/>
    </source>
</evidence>
<keyword evidence="4" id="KW-1185">Reference proteome</keyword>
<evidence type="ECO:0000259" key="2">
    <source>
        <dbReference type="PROSITE" id="PS51767"/>
    </source>
</evidence>
<dbReference type="InterPro" id="IPR021109">
    <property type="entry name" value="Peptidase_aspartic_dom_sf"/>
</dbReference>
<dbReference type="PANTHER" id="PTHR47966:SF57">
    <property type="entry name" value="PEPTIDASE A1 DOMAIN-CONTAINING PROTEIN"/>
    <property type="match status" value="1"/>
</dbReference>
<dbReference type="InterPro" id="IPR001461">
    <property type="entry name" value="Aspartic_peptidase_A1"/>
</dbReference>
<dbReference type="PRINTS" id="PR00792">
    <property type="entry name" value="PEPSIN"/>
</dbReference>
<sequence>MHLLQVKNQAFGIATNISGANIPKGVQGVLGMAGQGLSRFHAKPFWQNLPLNQSLFSIYIRGANHNNHTIPFDGVLSLGNMDHDMFVGPLNYLPTVSANSWSVNFSGINVSNHIIKVATHTKALIDTGTVLIGGPRDAIEDFYRQFDGATEIKSEPGFFSFPCSSTPVVYLAFGNTQYKLKPADLILSEAKYEPDNQDERPDSDDFKCVGSVFATDDGDPWMIGGSFLNNVYTVFNNEDPRQIGFAPLNSRSYKSEVIPVGLPSSATSLLPTHWIFVCLIAVVQLF</sequence>
<accession>A0AAF0E4P5</accession>
<dbReference type="InterPro" id="IPR033121">
    <property type="entry name" value="PEPTIDASE_A1"/>
</dbReference>
<dbReference type="Pfam" id="PF00026">
    <property type="entry name" value="Asp"/>
    <property type="match status" value="1"/>
</dbReference>
<reference evidence="3" key="1">
    <citation type="submission" date="2023-03" db="EMBL/GenBank/DDBJ databases">
        <title>Mating type loci evolution in Malassezia.</title>
        <authorList>
            <person name="Coelho M.A."/>
        </authorList>
    </citation>
    <scope>NUCLEOTIDE SEQUENCE</scope>
    <source>
        <strain evidence="3">CBS 10434</strain>
    </source>
</reference>
<dbReference type="EC" id="3.4.23.5" evidence="3"/>
<proteinExistence type="inferred from homology"/>
<dbReference type="SUPFAM" id="SSF50630">
    <property type="entry name" value="Acid proteases"/>
    <property type="match status" value="1"/>
</dbReference>
<dbReference type="PROSITE" id="PS51767">
    <property type="entry name" value="PEPTIDASE_A1"/>
    <property type="match status" value="1"/>
</dbReference>
<dbReference type="Gene3D" id="2.40.70.10">
    <property type="entry name" value="Acid Proteases"/>
    <property type="match status" value="1"/>
</dbReference>
<comment type="similarity">
    <text evidence="1">Belongs to the peptidase A1 family.</text>
</comment>
<evidence type="ECO:0000313" key="4">
    <source>
        <dbReference type="Proteomes" id="UP001220961"/>
    </source>
</evidence>
<dbReference type="EMBL" id="CP119909">
    <property type="protein sequence ID" value="WFD18540.1"/>
    <property type="molecule type" value="Genomic_DNA"/>
</dbReference>
<dbReference type="InterPro" id="IPR034164">
    <property type="entry name" value="Pepsin-like_dom"/>
</dbReference>
<gene>
    <name evidence="3" type="ORF">MCAP1_000744</name>
</gene>
<dbReference type="PANTHER" id="PTHR47966">
    <property type="entry name" value="BETA-SITE APP-CLEAVING ENZYME, ISOFORM A-RELATED"/>
    <property type="match status" value="1"/>
</dbReference>
<dbReference type="GO" id="GO:0004190">
    <property type="term" value="F:aspartic-type endopeptidase activity"/>
    <property type="evidence" value="ECO:0007669"/>
    <property type="project" value="UniProtKB-EC"/>
</dbReference>
<name>A0AAF0E4P5_9BASI</name>
<dbReference type="GO" id="GO:0006508">
    <property type="term" value="P:proteolysis"/>
    <property type="evidence" value="ECO:0007669"/>
    <property type="project" value="InterPro"/>
</dbReference>
<feature type="domain" description="Peptidase A1" evidence="2">
    <location>
        <begin position="1"/>
        <end position="246"/>
    </location>
</feature>
<dbReference type="Proteomes" id="UP001220961">
    <property type="component" value="Chromosome 2"/>
</dbReference>
<keyword evidence="3" id="KW-0378">Hydrolase</keyword>
<organism evidence="3 4">
    <name type="scientific">Malassezia caprae</name>
    <dbReference type="NCBI Taxonomy" id="1381934"/>
    <lineage>
        <taxon>Eukaryota</taxon>
        <taxon>Fungi</taxon>
        <taxon>Dikarya</taxon>
        <taxon>Basidiomycota</taxon>
        <taxon>Ustilaginomycotina</taxon>
        <taxon>Malasseziomycetes</taxon>
        <taxon>Malasseziales</taxon>
        <taxon>Malasseziaceae</taxon>
        <taxon>Malassezia</taxon>
    </lineage>
</organism>
<dbReference type="AlphaFoldDB" id="A0AAF0E4P5"/>